<evidence type="ECO:0000256" key="2">
    <source>
        <dbReference type="SAM" id="MobiDB-lite"/>
    </source>
</evidence>
<evidence type="ECO:0000259" key="4">
    <source>
        <dbReference type="PROSITE" id="PS50853"/>
    </source>
</evidence>
<dbReference type="InterPro" id="IPR013783">
    <property type="entry name" value="Ig-like_fold"/>
</dbReference>
<keyword evidence="6" id="KW-1185">Reference proteome</keyword>
<feature type="region of interest" description="Disordered" evidence="2">
    <location>
        <begin position="1291"/>
        <end position="1310"/>
    </location>
</feature>
<dbReference type="InterPro" id="IPR051560">
    <property type="entry name" value="MAM_domain-containing"/>
</dbReference>
<feature type="region of interest" description="Disordered" evidence="2">
    <location>
        <begin position="105"/>
        <end position="125"/>
    </location>
</feature>
<gene>
    <name evidence="5" type="ORF">WG950_10565</name>
</gene>
<dbReference type="Gene3D" id="2.130.10.10">
    <property type="entry name" value="YVTN repeat-like/Quinoprotein amine dehydrogenase"/>
    <property type="match status" value="3"/>
</dbReference>
<accession>A0ABZ2TPE5</accession>
<protein>
    <submittedName>
        <fullName evidence="5">GEVED domain-containing protein</fullName>
    </submittedName>
</protein>
<dbReference type="PANTHER" id="PTHR23282:SF101">
    <property type="entry name" value="MAM DOMAIN-CONTAINING PROTEIN"/>
    <property type="match status" value="1"/>
</dbReference>
<reference evidence="5 6" key="1">
    <citation type="submission" date="2024-03" db="EMBL/GenBank/DDBJ databases">
        <authorList>
            <person name="Cao K."/>
        </authorList>
    </citation>
    <scope>NUCLEOTIDE SEQUENCE [LARGE SCALE GENOMIC DNA]</scope>
    <source>
        <strain evidence="5 6">MCCC 1K00696</strain>
    </source>
</reference>
<feature type="domain" description="MAM" evidence="3">
    <location>
        <begin position="1436"/>
        <end position="1611"/>
    </location>
</feature>
<dbReference type="SMART" id="SM00137">
    <property type="entry name" value="MAM"/>
    <property type="match status" value="2"/>
</dbReference>
<dbReference type="InterPro" id="IPR013320">
    <property type="entry name" value="ConA-like_dom_sf"/>
</dbReference>
<dbReference type="PANTHER" id="PTHR23282">
    <property type="entry name" value="APICAL ENDOSOMAL GLYCOPROTEIN PRECURSOR"/>
    <property type="match status" value="1"/>
</dbReference>
<dbReference type="Pfam" id="PF00629">
    <property type="entry name" value="MAM"/>
    <property type="match status" value="2"/>
</dbReference>
<dbReference type="InterPro" id="IPR045474">
    <property type="entry name" value="GEVED"/>
</dbReference>
<proteinExistence type="predicted"/>
<organism evidence="5 6">
    <name type="scientific">Polaribacter marinaquae</name>
    <dbReference type="NCBI Taxonomy" id="1642819"/>
    <lineage>
        <taxon>Bacteria</taxon>
        <taxon>Pseudomonadati</taxon>
        <taxon>Bacteroidota</taxon>
        <taxon>Flavobacteriia</taxon>
        <taxon>Flavobacteriales</taxon>
        <taxon>Flavobacteriaceae</taxon>
    </lineage>
</organism>
<evidence type="ECO:0000256" key="1">
    <source>
        <dbReference type="ARBA" id="ARBA00022729"/>
    </source>
</evidence>
<dbReference type="Pfam" id="PF18962">
    <property type="entry name" value="Por_Secre_tail"/>
    <property type="match status" value="1"/>
</dbReference>
<dbReference type="InterPro" id="IPR000998">
    <property type="entry name" value="MAM_dom"/>
</dbReference>
<keyword evidence="1" id="KW-0732">Signal</keyword>
<dbReference type="InterPro" id="IPR026444">
    <property type="entry name" value="Secre_tail"/>
</dbReference>
<dbReference type="Pfam" id="PF20009">
    <property type="entry name" value="GEVED"/>
    <property type="match status" value="1"/>
</dbReference>
<dbReference type="RefSeq" id="WP_340932209.1">
    <property type="nucleotide sequence ID" value="NZ_CP150496.1"/>
</dbReference>
<evidence type="ECO:0000259" key="3">
    <source>
        <dbReference type="PROSITE" id="PS50060"/>
    </source>
</evidence>
<dbReference type="SUPFAM" id="SSF49899">
    <property type="entry name" value="Concanavalin A-like lectins/glucanases"/>
    <property type="match status" value="2"/>
</dbReference>
<dbReference type="SMART" id="SM00060">
    <property type="entry name" value="FN3"/>
    <property type="match status" value="2"/>
</dbReference>
<sequence>MKKNTYLKLLFSSIAILMFSFFLSKTIIKKKEKEELLSKRKKLENFIKNSPYKETLTWDKKKRKQNGLPPNRYFEQMWELTINPETGKLDDGELNELRKKIMQKRVSRKTPGNTSNAWEERGPNNVGGRTRVIMFDPNDTSNNTVYAGGVSGGLWKNTNITNANSQWSRVQNVPGNLSVTSITVDPRNSNRWYVGTGEQYTAGDVVGNGVYVTTDGGNNWSAVTIPAAGPDSFDYNASNLFLKGIYYVNDVLAWDNGNSTELFVAVGAHVYGDSSSPKNWLGLQSAGIYRSTNNGSSWSRIESSNLSYSFGGSTYYYIPNDLEVGADNKLWMGTIGSALGEGGGRVYSSTNGSTWTEANASPLTDSNRVELEPSATNGNKIYALTQGVNSPVHIYETTNSFSSITSKALPNDADTGISANDFTRGQAFYDLVIEADPANDNIIYVGGIDLFKSTNGGSSWSQLSHWYGGFGQPNNVHADQHSIAFGNNDASKVLFGNDGGIYYSGNSGNSINSRNNNYNVTQFVKASIGPDGVGDLNGIFSAGAQDNGTQAFRDANTANGINSSEDLSDGDGFYTFVDKDGQYMIATYVFNVIYRFNLPWNGQGRIDGGATTLSSDQSTGDFVNPMDYDSNANRLLSNQSTTSSNSILSINVASNSKGSLTNAALTSSPTAFRASPFENNAWYVGLSNGGLVKLTNVTNNSATFTTVNNPFVGAISSIRLGETANDLIVTIHNYGVTSIWYSSNAGSTWSSKEGNLPNIPVRDFLLNPLAPNEAIIATQLGVWSTENFNDTNPNWSQSYNGMSDVSVTSLDYWNVSGDNTNNKIIASTYGRGVFTGTFTSSSAPDTEAPTTPTNLITNNITENSIQLSWSSSTDNVGVTNYDIYRNGNLLTTVTNTSYTATSLSANTNYNFYVIAKDSAGNSSVKSITVNATTLAPDTTAPTAPTALVSNNKTDTSVNLSWTASTDNVAVTSYDVLNGSTVVGNTANTSFTVNGLTSNTSYSFSVIAKDDAGNISTASNTLTVTTDVTPINYCASQSSNVNDEFISNVQLGSINNNSGAQFYSDFTSISTNLIKGDNYTVTVTPTWTGTKYNEGYAVWIDFNKDGDFTDANEQVLSVAPNQNATVSASFTVPSSALETSTRMRVSMSYNAIPTSCQSFSYGEVEDYTVNIQAASADTIAPIITLNGASTLDLNVGDTYSEQGATATDNVDGNLTSNIIITGNVDTNTAGTYIKNYNVSDNAGNAAAQVSRTINVNTISTNDCVNGVSTFPYTESFEGNLGAWSQSSSDDIDWSINSNGTPSGSTGPSSATNGNSYIFVEASGDGTGYPNKQAILNTPCFDLTNETSANFSFNYHMYGAADMGTIALEISTDNGTNWTNIWSESGNKGNQWLSANINLNAFTGSSIQLRFNRITGSTWQADIALDNIELSSGNSNNNGCTAEVTSFPYNEGFEGNIGSWSQNSNDDLNWIVDANGTPSNSTGPSSATEGNSYLFVEASGNNTGYPTKQAILTSPCFDLSSLSAASFNFNYHMYGATNTGTLDVEISNDNGASWSSIWTESGNKGNQWLSASVDLSAYLGSNIQLRFNRVTGNTWQADVAIDNVSLNNTAASNNISMVNNDNFFNTTDGSFKIYPSPVKTLLNVQLSTNTVNSYKIINSIGQTIKSGKLQNNSIDVSNLKIGMYLLEISDGEEKLIKKFIKI</sequence>
<dbReference type="Proteomes" id="UP001491088">
    <property type="component" value="Chromosome"/>
</dbReference>
<dbReference type="PROSITE" id="PS50853">
    <property type="entry name" value="FN3"/>
    <property type="match status" value="2"/>
</dbReference>
<evidence type="ECO:0000313" key="6">
    <source>
        <dbReference type="Proteomes" id="UP001491088"/>
    </source>
</evidence>
<dbReference type="PROSITE" id="PS50060">
    <property type="entry name" value="MAM_2"/>
    <property type="match status" value="2"/>
</dbReference>
<dbReference type="InterPro" id="IPR032179">
    <property type="entry name" value="Cry22Aa_Ig-like"/>
</dbReference>
<dbReference type="NCBIfam" id="TIGR04183">
    <property type="entry name" value="Por_Secre_tail"/>
    <property type="match status" value="1"/>
</dbReference>
<dbReference type="Pfam" id="PF16403">
    <property type="entry name" value="Bact_surface_Ig-like"/>
    <property type="match status" value="1"/>
</dbReference>
<dbReference type="SUPFAM" id="SSF110296">
    <property type="entry name" value="Oligoxyloglucan reducing end-specific cellobiohydrolase"/>
    <property type="match status" value="1"/>
</dbReference>
<feature type="domain" description="MAM" evidence="3">
    <location>
        <begin position="1271"/>
        <end position="1440"/>
    </location>
</feature>
<dbReference type="CDD" id="cd06263">
    <property type="entry name" value="MAM"/>
    <property type="match status" value="2"/>
</dbReference>
<dbReference type="Pfam" id="PF00041">
    <property type="entry name" value="fn3"/>
    <property type="match status" value="2"/>
</dbReference>
<dbReference type="CDD" id="cd00063">
    <property type="entry name" value="FN3"/>
    <property type="match status" value="2"/>
</dbReference>
<dbReference type="InterPro" id="IPR003961">
    <property type="entry name" value="FN3_dom"/>
</dbReference>
<feature type="domain" description="Fibronectin type-III" evidence="4">
    <location>
        <begin position="940"/>
        <end position="1028"/>
    </location>
</feature>
<feature type="domain" description="Fibronectin type-III" evidence="4">
    <location>
        <begin position="851"/>
        <end position="936"/>
    </location>
</feature>
<dbReference type="InterPro" id="IPR036116">
    <property type="entry name" value="FN3_sf"/>
</dbReference>
<dbReference type="SUPFAM" id="SSF49265">
    <property type="entry name" value="Fibronectin type III"/>
    <property type="match status" value="1"/>
</dbReference>
<dbReference type="EMBL" id="CP150496">
    <property type="protein sequence ID" value="WYW54970.1"/>
    <property type="molecule type" value="Genomic_DNA"/>
</dbReference>
<name>A0ABZ2TPE5_9FLAO</name>
<dbReference type="InterPro" id="IPR015943">
    <property type="entry name" value="WD40/YVTN_repeat-like_dom_sf"/>
</dbReference>
<dbReference type="Gene3D" id="2.60.40.10">
    <property type="entry name" value="Immunoglobulins"/>
    <property type="match status" value="3"/>
</dbReference>
<dbReference type="Gene3D" id="2.60.120.200">
    <property type="match status" value="2"/>
</dbReference>
<dbReference type="InterPro" id="IPR036278">
    <property type="entry name" value="Sialidase_sf"/>
</dbReference>
<dbReference type="SUPFAM" id="SSF50939">
    <property type="entry name" value="Sialidases"/>
    <property type="match status" value="1"/>
</dbReference>
<evidence type="ECO:0000313" key="5">
    <source>
        <dbReference type="EMBL" id="WYW54970.1"/>
    </source>
</evidence>